<organism evidence="1 2">
    <name type="scientific">Vespula maculifrons</name>
    <name type="common">Eastern yellow jacket</name>
    <name type="synonym">Wasp</name>
    <dbReference type="NCBI Taxonomy" id="7453"/>
    <lineage>
        <taxon>Eukaryota</taxon>
        <taxon>Metazoa</taxon>
        <taxon>Ecdysozoa</taxon>
        <taxon>Arthropoda</taxon>
        <taxon>Hexapoda</taxon>
        <taxon>Insecta</taxon>
        <taxon>Pterygota</taxon>
        <taxon>Neoptera</taxon>
        <taxon>Endopterygota</taxon>
        <taxon>Hymenoptera</taxon>
        <taxon>Apocrita</taxon>
        <taxon>Aculeata</taxon>
        <taxon>Vespoidea</taxon>
        <taxon>Vespidae</taxon>
        <taxon>Vespinae</taxon>
        <taxon>Vespula</taxon>
    </lineage>
</organism>
<evidence type="ECO:0000313" key="2">
    <source>
        <dbReference type="Proteomes" id="UP001607303"/>
    </source>
</evidence>
<proteinExistence type="predicted"/>
<sequence>MGYLNGKFYGNNISQTSCSRNYSMTRFQNNYDPDMNNKFEGEDILLSRDTKFGMMGHTTLVAYRGWAYKLRRDDRCGVSWEKWPWKGQSNDLCSNG</sequence>
<dbReference type="Proteomes" id="UP001607303">
    <property type="component" value="Unassembled WGS sequence"/>
</dbReference>
<dbReference type="EMBL" id="JAYRBN010000066">
    <property type="protein sequence ID" value="KAL2736737.1"/>
    <property type="molecule type" value="Genomic_DNA"/>
</dbReference>
<keyword evidence="2" id="KW-1185">Reference proteome</keyword>
<accession>A0ABD2BVD8</accession>
<name>A0ABD2BVD8_VESMC</name>
<dbReference type="AlphaFoldDB" id="A0ABD2BVD8"/>
<comment type="caution">
    <text evidence="1">The sequence shown here is derived from an EMBL/GenBank/DDBJ whole genome shotgun (WGS) entry which is preliminary data.</text>
</comment>
<gene>
    <name evidence="1" type="ORF">V1477_013246</name>
</gene>
<evidence type="ECO:0000313" key="1">
    <source>
        <dbReference type="EMBL" id="KAL2736737.1"/>
    </source>
</evidence>
<protein>
    <submittedName>
        <fullName evidence="1">Uncharacterized protein</fullName>
    </submittedName>
</protein>
<reference evidence="1 2" key="1">
    <citation type="journal article" date="2024" name="Ann. Entomol. Soc. Am.">
        <title>Genomic analyses of the southern and eastern yellowjacket wasps (Hymenoptera: Vespidae) reveal evolutionary signatures of social life.</title>
        <authorList>
            <person name="Catto M.A."/>
            <person name="Caine P.B."/>
            <person name="Orr S.E."/>
            <person name="Hunt B.G."/>
            <person name="Goodisman M.A.D."/>
        </authorList>
    </citation>
    <scope>NUCLEOTIDE SEQUENCE [LARGE SCALE GENOMIC DNA]</scope>
    <source>
        <strain evidence="1">232</strain>
        <tissue evidence="1">Head and thorax</tissue>
    </source>
</reference>